<dbReference type="Pfam" id="PF04468">
    <property type="entry name" value="PSP1"/>
    <property type="match status" value="1"/>
</dbReference>
<reference evidence="3" key="1">
    <citation type="journal article" date="2012" name="Proc. Natl. Acad. Sci. U.S.A.">
        <title>Antigenic diversity is generated by distinct evolutionary mechanisms in African trypanosome species.</title>
        <authorList>
            <person name="Jackson A.P."/>
            <person name="Berry A."/>
            <person name="Aslett M."/>
            <person name="Allison H.C."/>
            <person name="Burton P."/>
            <person name="Vavrova-Anderson J."/>
            <person name="Brown R."/>
            <person name="Browne H."/>
            <person name="Corton N."/>
            <person name="Hauser H."/>
            <person name="Gamble J."/>
            <person name="Gilderthorp R."/>
            <person name="Marcello L."/>
            <person name="McQuillan J."/>
            <person name="Otto T.D."/>
            <person name="Quail M.A."/>
            <person name="Sanders M.J."/>
            <person name="van Tonder A."/>
            <person name="Ginger M.L."/>
            <person name="Field M.C."/>
            <person name="Barry J.D."/>
            <person name="Hertz-Fowler C."/>
            <person name="Berriman M."/>
        </authorList>
    </citation>
    <scope>NUCLEOTIDE SEQUENCE</scope>
    <source>
        <strain evidence="3">IL3000</strain>
    </source>
</reference>
<dbReference type="VEuPathDB" id="TriTrypDB:TcIL3000_6_2340"/>
<feature type="compositionally biased region" description="Polar residues" evidence="1">
    <location>
        <begin position="96"/>
        <end position="118"/>
    </location>
</feature>
<feature type="region of interest" description="Disordered" evidence="1">
    <location>
        <begin position="89"/>
        <end position="118"/>
    </location>
</feature>
<accession>G0UNN3</accession>
<evidence type="ECO:0000259" key="2">
    <source>
        <dbReference type="PROSITE" id="PS51411"/>
    </source>
</evidence>
<feature type="domain" description="PSP1 C-terminal" evidence="2">
    <location>
        <begin position="478"/>
        <end position="570"/>
    </location>
</feature>
<gene>
    <name evidence="3" type="ORF">TCIL3000_6_2340</name>
</gene>
<evidence type="ECO:0000256" key="1">
    <source>
        <dbReference type="SAM" id="MobiDB-lite"/>
    </source>
</evidence>
<dbReference type="PROSITE" id="PS51411">
    <property type="entry name" value="PSP1_C"/>
    <property type="match status" value="1"/>
</dbReference>
<organism evidence="3">
    <name type="scientific">Trypanosoma congolense (strain IL3000)</name>
    <dbReference type="NCBI Taxonomy" id="1068625"/>
    <lineage>
        <taxon>Eukaryota</taxon>
        <taxon>Discoba</taxon>
        <taxon>Euglenozoa</taxon>
        <taxon>Kinetoplastea</taxon>
        <taxon>Metakinetoplastina</taxon>
        <taxon>Trypanosomatida</taxon>
        <taxon>Trypanosomatidae</taxon>
        <taxon>Trypanosoma</taxon>
        <taxon>Nannomonas</taxon>
    </lineage>
</organism>
<dbReference type="EMBL" id="HE575319">
    <property type="protein sequence ID" value="CCC90993.1"/>
    <property type="molecule type" value="Genomic_DNA"/>
</dbReference>
<dbReference type="AlphaFoldDB" id="G0UNN3"/>
<feature type="compositionally biased region" description="Polar residues" evidence="1">
    <location>
        <begin position="238"/>
        <end position="252"/>
    </location>
</feature>
<dbReference type="InterPro" id="IPR007557">
    <property type="entry name" value="PSP1_C"/>
</dbReference>
<evidence type="ECO:0000313" key="3">
    <source>
        <dbReference type="EMBL" id="CCC90993.1"/>
    </source>
</evidence>
<name>G0UNN3_TRYCI</name>
<proteinExistence type="predicted"/>
<sequence length="574" mass="63076">MEMTHYQSSPNLDTFSSFLREVTNMSGGSASVIDVENKENIPPGFCGRVGESSNNNRGVCRSSCSLVGQRKQQQQQQLNASRVSGCCTPMKENPYHQHQQQGHSGLTPGNNHSQTLTGKSYAYGTNAVGYPLLEESDVSDGKTNSLFTSPVKYHAASMDRHAKLCEVFQECVPMPKPVCSLNESIEAVPLIGSVLHESDEEDDLPYFCPRDISPSCAFSQHRHEQGARMHMPESSLYQQQVQEEPHTLQEQQRLPPKERPHFRGSAWCETPPQHNVPAERSNTVTRVTHGCTPLFAVGGRRVPIDKLHLLLASSNNDAQEGKSIAADTIGVSPLVPTTRPTPSSSQTLKVIPLSRAPEMSSSLGMPIQDNLISGQVAGKRRALPSHHRETVVIEFGKGNFMRFKSNSTIPPAVVGKRYLVAVRASRSPYDNVAYRDAGVCAYILRHQADGSNAGVGCAPSNSSTAGCPGDVERGIFDGTVVRCMDTPDDIAQLHALAAAREAAIVECRKHFQFLNLPFELVDVHYTFDQTICVVYYNIQRQEGTSGHPNVPRLVRMLQFKLRCKVHLKGDFCSV</sequence>
<protein>
    <submittedName>
        <fullName evidence="3">Putative ESAG8-associated protein</fullName>
    </submittedName>
</protein>
<feature type="region of interest" description="Disordered" evidence="1">
    <location>
        <begin position="238"/>
        <end position="261"/>
    </location>
</feature>